<comment type="function">
    <text evidence="3">A probable RNA-binding protein.</text>
</comment>
<dbReference type="AlphaFoldDB" id="A0A0M4MYZ6"/>
<dbReference type="EMBL" id="CP012390">
    <property type="protein sequence ID" value="ALE18561.1"/>
    <property type="molecule type" value="Genomic_DNA"/>
</dbReference>
<keyword evidence="2 3" id="KW-0694">RNA-binding</keyword>
<reference evidence="4" key="2">
    <citation type="journal article" date="2016" name="Int. J. Syst. Evol. Microbiol.">
        <title>Lawsonella clevelandensis gen. nov., sp. nov., a new member of the suborder Corynebacterineae isolated from human abscesses.</title>
        <authorList>
            <person name="Bell M.E."/>
            <person name="Bernard K.A."/>
            <person name="Harrington S.M."/>
            <person name="Patel N.B."/>
            <person name="Tucker T.A."/>
            <person name="Metcalfe M.G."/>
            <person name="McQuiston J.R."/>
        </authorList>
    </citation>
    <scope>NUCLEOTIDE SEQUENCE</scope>
    <source>
        <strain evidence="4">X1698</strain>
    </source>
</reference>
<sequence length="82" mass="8710">MLNATIVADAVDHLVRGIVSNPDDVEVALVHGRRGRTIEITVNPDDLGKVIGRGGRNATALRTVVTALGGRNLRVDVVDSDR</sequence>
<dbReference type="CDD" id="cd22533">
    <property type="entry name" value="KH-II_YlqC-like"/>
    <property type="match status" value="1"/>
</dbReference>
<dbReference type="STRING" id="1528099.AL705_01210"/>
<evidence type="ECO:0000313" key="5">
    <source>
        <dbReference type="EMBL" id="VHN99836.1"/>
    </source>
</evidence>
<dbReference type="Pfam" id="PF13083">
    <property type="entry name" value="KH_KhpA-B"/>
    <property type="match status" value="1"/>
</dbReference>
<dbReference type="EMBL" id="LR584267">
    <property type="protein sequence ID" value="VHN99836.1"/>
    <property type="molecule type" value="Genomic_DNA"/>
</dbReference>
<dbReference type="PANTHER" id="PTHR34654:SF1">
    <property type="entry name" value="RNA-BINDING PROTEIN KHPA"/>
    <property type="match status" value="1"/>
</dbReference>
<accession>A0A0M4MYZ6</accession>
<dbReference type="NCBIfam" id="NF002761">
    <property type="entry name" value="PRK02821.1"/>
    <property type="match status" value="1"/>
</dbReference>
<dbReference type="RefSeq" id="WP_053961462.1">
    <property type="nucleotide sequence ID" value="NZ_CAJPTR010000013.1"/>
</dbReference>
<evidence type="ECO:0000313" key="7">
    <source>
        <dbReference type="Proteomes" id="UP000324288"/>
    </source>
</evidence>
<protein>
    <recommendedName>
        <fullName evidence="3">RNA-binding protein KhpA</fullName>
    </recommendedName>
    <alternativeName>
        <fullName evidence="3">KH-domain protein A</fullName>
    </alternativeName>
</protein>
<dbReference type="PROSITE" id="PS50084">
    <property type="entry name" value="KH_TYPE_1"/>
    <property type="match status" value="1"/>
</dbReference>
<dbReference type="OrthoDB" id="9812389at2"/>
<keyword evidence="1 3" id="KW-0963">Cytoplasm</keyword>
<dbReference type="GO" id="GO:0003723">
    <property type="term" value="F:RNA binding"/>
    <property type="evidence" value="ECO:0007669"/>
    <property type="project" value="UniProtKB-UniRule"/>
</dbReference>
<dbReference type="Proteomes" id="UP000324288">
    <property type="component" value="Chromosome"/>
</dbReference>
<gene>
    <name evidence="3" type="primary">khpA</name>
    <name evidence="4" type="ORF">AL705_01210</name>
    <name evidence="5" type="ORF">LC603019_00254</name>
</gene>
<dbReference type="InterPro" id="IPR009019">
    <property type="entry name" value="KH_sf_prok-type"/>
</dbReference>
<comment type="similarity">
    <text evidence="3">Belongs to the KhpA RNA-binding protein family.</text>
</comment>
<keyword evidence="7" id="KW-1185">Reference proteome</keyword>
<evidence type="ECO:0000256" key="1">
    <source>
        <dbReference type="ARBA" id="ARBA00022490"/>
    </source>
</evidence>
<dbReference type="SUPFAM" id="SSF54814">
    <property type="entry name" value="Prokaryotic type KH domain (KH-domain type II)"/>
    <property type="match status" value="1"/>
</dbReference>
<dbReference type="InterPro" id="IPR020627">
    <property type="entry name" value="KhpA"/>
</dbReference>
<proteinExistence type="inferred from homology"/>
<reference evidence="5 7" key="3">
    <citation type="submission" date="2019-04" db="EMBL/GenBank/DDBJ databases">
        <authorList>
            <person name="Seth-Smith MB H."/>
            <person name="Seth-Smith H."/>
        </authorList>
    </citation>
    <scope>NUCLEOTIDE SEQUENCE [LARGE SCALE GENOMIC DNA]</scope>
    <source>
        <strain evidence="5">USB-603019</strain>
    </source>
</reference>
<reference evidence="4 6" key="1">
    <citation type="journal article" date="2015" name="Genome Announc.">
        <title>Complete Genome Sequences for Two Strains of a Novel Fastidious, Partially Acid-Fast, Gram-Positive Corynebacterineae Bacterium, Derived from Human Clinical Samples.</title>
        <authorList>
            <person name="Nicholson A.C."/>
            <person name="Bell M."/>
            <person name="Humrighouse B.W."/>
            <person name="McQuiston J.R."/>
        </authorList>
    </citation>
    <scope>NUCLEOTIDE SEQUENCE [LARGE SCALE GENOMIC DNA]</scope>
    <source>
        <strain evidence="4 6">X1698</strain>
    </source>
</reference>
<dbReference type="PANTHER" id="PTHR34654">
    <property type="entry name" value="UPF0109 PROTEIN SCO5592"/>
    <property type="match status" value="1"/>
</dbReference>
<dbReference type="InterPro" id="IPR015946">
    <property type="entry name" value="KH_dom-like_a/b"/>
</dbReference>
<dbReference type="Proteomes" id="UP000068137">
    <property type="component" value="Chromosome"/>
</dbReference>
<dbReference type="GO" id="GO:0005737">
    <property type="term" value="C:cytoplasm"/>
    <property type="evidence" value="ECO:0007669"/>
    <property type="project" value="UniProtKB-SubCell"/>
</dbReference>
<dbReference type="PATRIC" id="fig|1528099.3.peg.252"/>
<dbReference type="KEGG" id="cbq:AL705_01210"/>
<organism evidence="4 6">
    <name type="scientific">Lawsonella clevelandensis</name>
    <dbReference type="NCBI Taxonomy" id="1528099"/>
    <lineage>
        <taxon>Bacteria</taxon>
        <taxon>Bacillati</taxon>
        <taxon>Actinomycetota</taxon>
        <taxon>Actinomycetes</taxon>
        <taxon>Mycobacteriales</taxon>
        <taxon>Lawsonellaceae</taxon>
        <taxon>Lawsonella</taxon>
    </lineage>
</organism>
<dbReference type="Gene3D" id="3.30.300.20">
    <property type="match status" value="1"/>
</dbReference>
<name>A0A0M4MYZ6_9ACTN</name>
<evidence type="ECO:0000256" key="2">
    <source>
        <dbReference type="ARBA" id="ARBA00022884"/>
    </source>
</evidence>
<dbReference type="HAMAP" id="MF_00088">
    <property type="entry name" value="KhpA"/>
    <property type="match status" value="1"/>
</dbReference>
<evidence type="ECO:0000313" key="4">
    <source>
        <dbReference type="EMBL" id="ALE18561.1"/>
    </source>
</evidence>
<comment type="subcellular location">
    <subcellularLocation>
        <location evidence="3">Cytoplasm</location>
    </subcellularLocation>
</comment>
<dbReference type="GeneID" id="84894250"/>
<evidence type="ECO:0000256" key="3">
    <source>
        <dbReference type="HAMAP-Rule" id="MF_00088"/>
    </source>
</evidence>
<evidence type="ECO:0000313" key="6">
    <source>
        <dbReference type="Proteomes" id="UP000068137"/>
    </source>
</evidence>